<accession>A0A4R6DPK7</accession>
<keyword evidence="3" id="KW-1185">Reference proteome</keyword>
<dbReference type="EMBL" id="SNVV01000025">
    <property type="protein sequence ID" value="TDN46803.1"/>
    <property type="molecule type" value="Genomic_DNA"/>
</dbReference>
<sequence>MRGPTFLLLALLAAQAHAQGAVTSVCYNYGCASEGLVVIDPARLARAGETLALAHDAAGERDAIAHVIGDFYRIAGEQTPVRADRGGNFADQGAEGRMDCIDHSTSTTRLLRLLEDRGWLRFHRVEEPARRSRVLFQHFSAVIEEIDAPPHEAVVPAPEPEPMPVPDYMAVMLAQCDCAEVLQDLRPAAASDAAPEEASLAGQPGARFAVDSWFVDNGEPAVVLPLADWLDGEGPNVQ</sequence>
<protein>
    <submittedName>
        <fullName evidence="2">Uncharacterized protein</fullName>
    </submittedName>
</protein>
<dbReference type="OrthoDB" id="6117634at2"/>
<name>A0A4R6DPK7_9RHOO</name>
<organism evidence="2 3">
    <name type="scientific">Azoarcus indigens</name>
    <dbReference type="NCBI Taxonomy" id="29545"/>
    <lineage>
        <taxon>Bacteria</taxon>
        <taxon>Pseudomonadati</taxon>
        <taxon>Pseudomonadota</taxon>
        <taxon>Betaproteobacteria</taxon>
        <taxon>Rhodocyclales</taxon>
        <taxon>Zoogloeaceae</taxon>
        <taxon>Azoarcus</taxon>
    </lineage>
</organism>
<keyword evidence="1" id="KW-0732">Signal</keyword>
<dbReference type="AlphaFoldDB" id="A0A4R6DPK7"/>
<evidence type="ECO:0000313" key="3">
    <source>
        <dbReference type="Proteomes" id="UP000295129"/>
    </source>
</evidence>
<gene>
    <name evidence="2" type="ORF">C7389_12545</name>
</gene>
<evidence type="ECO:0000313" key="2">
    <source>
        <dbReference type="EMBL" id="TDN46803.1"/>
    </source>
</evidence>
<dbReference type="RefSeq" id="WP_133594640.1">
    <property type="nucleotide sequence ID" value="NZ_SNVV01000025.1"/>
</dbReference>
<reference evidence="2 3" key="1">
    <citation type="submission" date="2019-03" db="EMBL/GenBank/DDBJ databases">
        <title>Genomic Encyclopedia of Type Strains, Phase IV (KMG-IV): sequencing the most valuable type-strain genomes for metagenomic binning, comparative biology and taxonomic classification.</title>
        <authorList>
            <person name="Goeker M."/>
        </authorList>
    </citation>
    <scope>NUCLEOTIDE SEQUENCE [LARGE SCALE GENOMIC DNA]</scope>
    <source>
        <strain evidence="2 3">DSM 12121</strain>
    </source>
</reference>
<dbReference type="Proteomes" id="UP000295129">
    <property type="component" value="Unassembled WGS sequence"/>
</dbReference>
<feature type="signal peptide" evidence="1">
    <location>
        <begin position="1"/>
        <end position="18"/>
    </location>
</feature>
<comment type="caution">
    <text evidence="2">The sequence shown here is derived from an EMBL/GenBank/DDBJ whole genome shotgun (WGS) entry which is preliminary data.</text>
</comment>
<feature type="chain" id="PRO_5020272674" evidence="1">
    <location>
        <begin position="19"/>
        <end position="238"/>
    </location>
</feature>
<evidence type="ECO:0000256" key="1">
    <source>
        <dbReference type="SAM" id="SignalP"/>
    </source>
</evidence>
<proteinExistence type="predicted"/>